<keyword evidence="12" id="KW-1133">Transmembrane helix</keyword>
<sequence length="589" mass="64962">MMRFRSLRVKLVMVYTLLILFAVELIGAYFVQALTSSLVRNQAQTARTQAQLMATLIAPELSPGAKTSNSAVATLLQSVPQFLNGTVYVLNQSGYVMYTTAGGALVGQKRIDSVATQALLHRTFAQSVRYDPLSKSHLLAVAVPVTLHGAYLGVLEYVLSIQSTYETIHQATTIFYTGSIAVLAIVMILGAIVARALTRPVIEVTRQAEVMARGDFSQRLEAMSNDEIGDLVASINHLADELEEAIAANRLEQERLRAIITSMGEGVIVLDSLGQVLMMNRAARQMLTQAAGGEDEALRQLELDALMQGDVATGVRDVRVIGNTIFHVILTSVQRRGQVDGYVAVVRDVTEQEKLEQARRDFVSNVSHELRTPLTTVKSYLEVMRDLGEDEAETKREFLEVIARETDRMVRLTRDLLLLSGLDRGGRRSEEMRPIPVAGLLEGVVERFQLQAAKQELSLRVHLPQERGVCVYGDEDMVNRVLDNLVSNALKYTPPGGRIDVRAEVHAHQVTLVVADTGIGIPAEDLPHVFERFYRVEKGRSRRGGGTGLGLALAREMVERMGGEIRMESELQRGTTVYVTLRRAEEDAA</sequence>
<dbReference type="PANTHER" id="PTHR45453:SF1">
    <property type="entry name" value="PHOSPHATE REGULON SENSOR PROTEIN PHOR"/>
    <property type="match status" value="1"/>
</dbReference>
<dbReference type="PROSITE" id="PS50112">
    <property type="entry name" value="PAS"/>
    <property type="match status" value="1"/>
</dbReference>
<feature type="domain" description="PAS" evidence="14">
    <location>
        <begin position="252"/>
        <end position="287"/>
    </location>
</feature>
<dbReference type="SMART" id="SM00387">
    <property type="entry name" value="HATPase_c"/>
    <property type="match status" value="1"/>
</dbReference>
<feature type="domain" description="HAMP" evidence="15">
    <location>
        <begin position="195"/>
        <end position="247"/>
    </location>
</feature>
<accession>A0A1N7LN56</accession>
<keyword evidence="8 16" id="KW-0418">Kinase</keyword>
<dbReference type="EMBL" id="FTOO01000003">
    <property type="protein sequence ID" value="SIS75268.1"/>
    <property type="molecule type" value="Genomic_DNA"/>
</dbReference>
<evidence type="ECO:0000256" key="5">
    <source>
        <dbReference type="ARBA" id="ARBA00022553"/>
    </source>
</evidence>
<evidence type="ECO:0000256" key="2">
    <source>
        <dbReference type="ARBA" id="ARBA00004651"/>
    </source>
</evidence>
<dbReference type="CDD" id="cd06225">
    <property type="entry name" value="HAMP"/>
    <property type="match status" value="1"/>
</dbReference>
<keyword evidence="10" id="KW-0902">Two-component regulatory system</keyword>
<dbReference type="InterPro" id="IPR003661">
    <property type="entry name" value="HisK_dim/P_dom"/>
</dbReference>
<protein>
    <recommendedName>
        <fullName evidence="3">histidine kinase</fullName>
        <ecNumber evidence="3">2.7.13.3</ecNumber>
    </recommendedName>
</protein>
<dbReference type="Pfam" id="PF00512">
    <property type="entry name" value="HisKA"/>
    <property type="match status" value="1"/>
</dbReference>
<evidence type="ECO:0000256" key="1">
    <source>
        <dbReference type="ARBA" id="ARBA00000085"/>
    </source>
</evidence>
<dbReference type="PANTHER" id="PTHR45453">
    <property type="entry name" value="PHOSPHATE REGULON SENSOR PROTEIN PHOR"/>
    <property type="match status" value="1"/>
</dbReference>
<dbReference type="EC" id="2.7.13.3" evidence="3"/>
<evidence type="ECO:0000256" key="12">
    <source>
        <dbReference type="SAM" id="Phobius"/>
    </source>
</evidence>
<keyword evidence="12" id="KW-0812">Transmembrane</keyword>
<evidence type="ECO:0000259" key="13">
    <source>
        <dbReference type="PROSITE" id="PS50109"/>
    </source>
</evidence>
<dbReference type="InterPro" id="IPR004358">
    <property type="entry name" value="Sig_transdc_His_kin-like_C"/>
</dbReference>
<evidence type="ECO:0000256" key="4">
    <source>
        <dbReference type="ARBA" id="ARBA00022475"/>
    </source>
</evidence>
<evidence type="ECO:0000256" key="8">
    <source>
        <dbReference type="ARBA" id="ARBA00022777"/>
    </source>
</evidence>
<dbReference type="FunFam" id="1.10.287.130:FF:000001">
    <property type="entry name" value="Two-component sensor histidine kinase"/>
    <property type="match status" value="1"/>
</dbReference>
<proteinExistence type="predicted"/>
<dbReference type="SUPFAM" id="SSF55785">
    <property type="entry name" value="PYP-like sensor domain (PAS domain)"/>
    <property type="match status" value="1"/>
</dbReference>
<dbReference type="FunFam" id="3.30.565.10:FF:000006">
    <property type="entry name" value="Sensor histidine kinase WalK"/>
    <property type="match status" value="1"/>
</dbReference>
<keyword evidence="6" id="KW-0808">Transferase</keyword>
<dbReference type="STRING" id="252246.SAMN05421799_103273"/>
<dbReference type="Gene3D" id="1.10.287.130">
    <property type="match status" value="1"/>
</dbReference>
<dbReference type="GO" id="GO:0016036">
    <property type="term" value="P:cellular response to phosphate starvation"/>
    <property type="evidence" value="ECO:0007669"/>
    <property type="project" value="TreeGrafter"/>
</dbReference>
<dbReference type="OrthoDB" id="9813151at2"/>
<dbReference type="InterPro" id="IPR036097">
    <property type="entry name" value="HisK_dim/P_sf"/>
</dbReference>
<evidence type="ECO:0000256" key="3">
    <source>
        <dbReference type="ARBA" id="ARBA00012438"/>
    </source>
</evidence>
<keyword evidence="11 12" id="KW-0472">Membrane</keyword>
<dbReference type="InterPro" id="IPR000014">
    <property type="entry name" value="PAS"/>
</dbReference>
<dbReference type="SMART" id="SM00304">
    <property type="entry name" value="HAMP"/>
    <property type="match status" value="1"/>
</dbReference>
<feature type="transmembrane region" description="Helical" evidence="12">
    <location>
        <begin position="12"/>
        <end position="31"/>
    </location>
</feature>
<dbReference type="PRINTS" id="PR00344">
    <property type="entry name" value="BCTRLSENSOR"/>
</dbReference>
<dbReference type="Gene3D" id="3.30.450.20">
    <property type="entry name" value="PAS domain"/>
    <property type="match status" value="2"/>
</dbReference>
<dbReference type="InterPro" id="IPR050351">
    <property type="entry name" value="BphY/WalK/GraS-like"/>
</dbReference>
<dbReference type="GO" id="GO:0005886">
    <property type="term" value="C:plasma membrane"/>
    <property type="evidence" value="ECO:0007669"/>
    <property type="project" value="UniProtKB-SubCell"/>
</dbReference>
<dbReference type="SUPFAM" id="SSF47384">
    <property type="entry name" value="Homodimeric domain of signal transducing histidine kinase"/>
    <property type="match status" value="1"/>
</dbReference>
<feature type="transmembrane region" description="Helical" evidence="12">
    <location>
        <begin position="138"/>
        <end position="161"/>
    </location>
</feature>
<dbReference type="SUPFAM" id="SSF55874">
    <property type="entry name" value="ATPase domain of HSP90 chaperone/DNA topoisomerase II/histidine kinase"/>
    <property type="match status" value="1"/>
</dbReference>
<gene>
    <name evidence="16" type="ORF">SAMN05421799_103273</name>
</gene>
<evidence type="ECO:0000313" key="16">
    <source>
        <dbReference type="EMBL" id="SIS75268.1"/>
    </source>
</evidence>
<evidence type="ECO:0000256" key="7">
    <source>
        <dbReference type="ARBA" id="ARBA00022741"/>
    </source>
</evidence>
<keyword evidence="4" id="KW-1003">Cell membrane</keyword>
<dbReference type="Pfam" id="PF13188">
    <property type="entry name" value="PAS_8"/>
    <property type="match status" value="1"/>
</dbReference>
<organism evidence="16 17">
    <name type="scientific">Alicyclobacillus vulcanalis</name>
    <dbReference type="NCBI Taxonomy" id="252246"/>
    <lineage>
        <taxon>Bacteria</taxon>
        <taxon>Bacillati</taxon>
        <taxon>Bacillota</taxon>
        <taxon>Bacilli</taxon>
        <taxon>Bacillales</taxon>
        <taxon>Alicyclobacillaceae</taxon>
        <taxon>Alicyclobacillus</taxon>
    </lineage>
</organism>
<dbReference type="CDD" id="cd00075">
    <property type="entry name" value="HATPase"/>
    <property type="match status" value="1"/>
</dbReference>
<dbReference type="GO" id="GO:0005524">
    <property type="term" value="F:ATP binding"/>
    <property type="evidence" value="ECO:0007669"/>
    <property type="project" value="UniProtKB-KW"/>
</dbReference>
<evidence type="ECO:0000256" key="10">
    <source>
        <dbReference type="ARBA" id="ARBA00023012"/>
    </source>
</evidence>
<dbReference type="CDD" id="cd00082">
    <property type="entry name" value="HisKA"/>
    <property type="match status" value="1"/>
</dbReference>
<dbReference type="SMART" id="SM00388">
    <property type="entry name" value="HisKA"/>
    <property type="match status" value="1"/>
</dbReference>
<keyword evidence="5" id="KW-0597">Phosphoprotein</keyword>
<keyword evidence="17" id="KW-1185">Reference proteome</keyword>
<feature type="domain" description="Histidine kinase" evidence="13">
    <location>
        <begin position="365"/>
        <end position="585"/>
    </location>
</feature>
<comment type="subcellular location">
    <subcellularLocation>
        <location evidence="2">Cell membrane</location>
        <topology evidence="2">Multi-pass membrane protein</topology>
    </subcellularLocation>
</comment>
<dbReference type="GO" id="GO:0000155">
    <property type="term" value="F:phosphorelay sensor kinase activity"/>
    <property type="evidence" value="ECO:0007669"/>
    <property type="project" value="InterPro"/>
</dbReference>
<keyword evidence="9" id="KW-0067">ATP-binding</keyword>
<dbReference type="Pfam" id="PF02518">
    <property type="entry name" value="HATPase_c"/>
    <property type="match status" value="1"/>
</dbReference>
<dbReference type="InterPro" id="IPR035965">
    <property type="entry name" value="PAS-like_dom_sf"/>
</dbReference>
<dbReference type="Pfam" id="PF00672">
    <property type="entry name" value="HAMP"/>
    <property type="match status" value="1"/>
</dbReference>
<dbReference type="Proteomes" id="UP000186156">
    <property type="component" value="Unassembled WGS sequence"/>
</dbReference>
<comment type="catalytic activity">
    <reaction evidence="1">
        <text>ATP + protein L-histidine = ADP + protein N-phospho-L-histidine.</text>
        <dbReference type="EC" id="2.7.13.3"/>
    </reaction>
</comment>
<dbReference type="InterPro" id="IPR036890">
    <property type="entry name" value="HATPase_C_sf"/>
</dbReference>
<keyword evidence="7" id="KW-0547">Nucleotide-binding</keyword>
<dbReference type="AlphaFoldDB" id="A0A1N7LN56"/>
<dbReference type="InterPro" id="IPR003594">
    <property type="entry name" value="HATPase_dom"/>
</dbReference>
<dbReference type="SUPFAM" id="SSF158472">
    <property type="entry name" value="HAMP domain-like"/>
    <property type="match status" value="1"/>
</dbReference>
<dbReference type="Gene3D" id="1.10.8.500">
    <property type="entry name" value="HAMP domain in histidine kinase"/>
    <property type="match status" value="1"/>
</dbReference>
<feature type="transmembrane region" description="Helical" evidence="12">
    <location>
        <begin position="173"/>
        <end position="197"/>
    </location>
</feature>
<dbReference type="InterPro" id="IPR003660">
    <property type="entry name" value="HAMP_dom"/>
</dbReference>
<evidence type="ECO:0000256" key="11">
    <source>
        <dbReference type="ARBA" id="ARBA00023136"/>
    </source>
</evidence>
<dbReference type="PROSITE" id="PS50109">
    <property type="entry name" value="HIS_KIN"/>
    <property type="match status" value="1"/>
</dbReference>
<dbReference type="Gene3D" id="3.30.565.10">
    <property type="entry name" value="Histidine kinase-like ATPase, C-terminal domain"/>
    <property type="match status" value="1"/>
</dbReference>
<dbReference type="GO" id="GO:0004721">
    <property type="term" value="F:phosphoprotein phosphatase activity"/>
    <property type="evidence" value="ECO:0007669"/>
    <property type="project" value="TreeGrafter"/>
</dbReference>
<evidence type="ECO:0000313" key="17">
    <source>
        <dbReference type="Proteomes" id="UP000186156"/>
    </source>
</evidence>
<evidence type="ECO:0000259" key="15">
    <source>
        <dbReference type="PROSITE" id="PS50885"/>
    </source>
</evidence>
<dbReference type="NCBIfam" id="TIGR00229">
    <property type="entry name" value="sensory_box"/>
    <property type="match status" value="1"/>
</dbReference>
<name>A0A1N7LN56_9BACL</name>
<reference evidence="17" key="1">
    <citation type="submission" date="2017-01" db="EMBL/GenBank/DDBJ databases">
        <authorList>
            <person name="Varghese N."/>
            <person name="Submissions S."/>
        </authorList>
    </citation>
    <scope>NUCLEOTIDE SEQUENCE [LARGE SCALE GENOMIC DNA]</scope>
    <source>
        <strain evidence="17">DSM 16176</strain>
    </source>
</reference>
<dbReference type="PROSITE" id="PS50885">
    <property type="entry name" value="HAMP"/>
    <property type="match status" value="1"/>
</dbReference>
<evidence type="ECO:0000259" key="14">
    <source>
        <dbReference type="PROSITE" id="PS50112"/>
    </source>
</evidence>
<dbReference type="InterPro" id="IPR005467">
    <property type="entry name" value="His_kinase_dom"/>
</dbReference>
<evidence type="ECO:0000256" key="9">
    <source>
        <dbReference type="ARBA" id="ARBA00022840"/>
    </source>
</evidence>
<evidence type="ECO:0000256" key="6">
    <source>
        <dbReference type="ARBA" id="ARBA00022679"/>
    </source>
</evidence>